<evidence type="ECO:0000256" key="3">
    <source>
        <dbReference type="ARBA" id="ARBA00022448"/>
    </source>
</evidence>
<evidence type="ECO:0000256" key="1">
    <source>
        <dbReference type="ARBA" id="ARBA00004141"/>
    </source>
</evidence>
<dbReference type="InterPro" id="IPR027417">
    <property type="entry name" value="P-loop_NTPase"/>
</dbReference>
<dbReference type="GO" id="GO:0016887">
    <property type="term" value="F:ATP hydrolysis activity"/>
    <property type="evidence" value="ECO:0007669"/>
    <property type="project" value="InterPro"/>
</dbReference>
<dbReference type="InterPro" id="IPR050352">
    <property type="entry name" value="ABCG_transporters"/>
</dbReference>
<dbReference type="SUPFAM" id="SSF52540">
    <property type="entry name" value="P-loop containing nucleoside triphosphate hydrolases"/>
    <property type="match status" value="1"/>
</dbReference>
<evidence type="ECO:0000313" key="8">
    <source>
        <dbReference type="Proteomes" id="UP000095287"/>
    </source>
</evidence>
<dbReference type="GO" id="GO:0005886">
    <property type="term" value="C:plasma membrane"/>
    <property type="evidence" value="ECO:0007669"/>
    <property type="project" value="TreeGrafter"/>
</dbReference>
<evidence type="ECO:0000259" key="7">
    <source>
        <dbReference type="Pfam" id="PF00005"/>
    </source>
</evidence>
<evidence type="ECO:0000256" key="2">
    <source>
        <dbReference type="ARBA" id="ARBA00005814"/>
    </source>
</evidence>
<sequence>MGKRSVQLPLVDHDQVEINIEQCAPFDDTDSVTQSLRKATGLSFTPKEVGSEINRTLSTVTVVPAMTLSWHNIVAKPIVKDSANKTILDKIFRVEDDADGPQLHREKILDNVFGVAEPGEVLALMGSSGAGKTSLMNILTHRNLNTLEVTGAVKINGQPVDKNLMRKVSAYVEQDDMFVATMTVKEHLNFVSVLKMGKTHSARDQRRRVRMVMDDLELHRCADTIIGSPKGKKGLSGGEKKRLAFASEVSVRNGDAMMGWYRSSWVKLAALSYFLPSRVTMTVQTLPS</sequence>
<protein>
    <submittedName>
        <fullName evidence="9">ABC transporter domain-containing protein</fullName>
    </submittedName>
</protein>
<comment type="subcellular location">
    <subcellularLocation>
        <location evidence="1">Membrane</location>
        <topology evidence="1">Multi-pass membrane protein</topology>
    </subcellularLocation>
</comment>
<dbReference type="AlphaFoldDB" id="A0A1I8A7M2"/>
<proteinExistence type="inferred from homology"/>
<accession>A0A1I8A7M2</accession>
<keyword evidence="4" id="KW-0812">Transmembrane</keyword>
<feature type="domain" description="ABC transporter" evidence="7">
    <location>
        <begin position="115"/>
        <end position="249"/>
    </location>
</feature>
<keyword evidence="5" id="KW-1133">Transmembrane helix</keyword>
<evidence type="ECO:0000313" key="9">
    <source>
        <dbReference type="WBParaSite" id="L893_g3367.t1"/>
    </source>
</evidence>
<dbReference type="Pfam" id="PF00005">
    <property type="entry name" value="ABC_tran"/>
    <property type="match status" value="1"/>
</dbReference>
<name>A0A1I8A7M2_9BILA</name>
<comment type="similarity">
    <text evidence="2">Belongs to the ABC transporter superfamily. ABCG family. Eye pigment precursor importer (TC 3.A.1.204) subfamily.</text>
</comment>
<reference evidence="9" key="1">
    <citation type="submission" date="2016-11" db="UniProtKB">
        <authorList>
            <consortium name="WormBaseParasite"/>
        </authorList>
    </citation>
    <scope>IDENTIFICATION</scope>
</reference>
<dbReference type="GO" id="GO:0042626">
    <property type="term" value="F:ATPase-coupled transmembrane transporter activity"/>
    <property type="evidence" value="ECO:0007669"/>
    <property type="project" value="TreeGrafter"/>
</dbReference>
<organism evidence="8 9">
    <name type="scientific">Steinernema glaseri</name>
    <dbReference type="NCBI Taxonomy" id="37863"/>
    <lineage>
        <taxon>Eukaryota</taxon>
        <taxon>Metazoa</taxon>
        <taxon>Ecdysozoa</taxon>
        <taxon>Nematoda</taxon>
        <taxon>Chromadorea</taxon>
        <taxon>Rhabditida</taxon>
        <taxon>Tylenchina</taxon>
        <taxon>Panagrolaimomorpha</taxon>
        <taxon>Strongyloidoidea</taxon>
        <taxon>Steinernematidae</taxon>
        <taxon>Steinernema</taxon>
    </lineage>
</organism>
<dbReference type="Gene3D" id="3.40.50.300">
    <property type="entry name" value="P-loop containing nucleotide triphosphate hydrolases"/>
    <property type="match status" value="1"/>
</dbReference>
<dbReference type="PANTHER" id="PTHR48041:SF139">
    <property type="entry name" value="PROTEIN SCARLET"/>
    <property type="match status" value="1"/>
</dbReference>
<dbReference type="Proteomes" id="UP000095287">
    <property type="component" value="Unplaced"/>
</dbReference>
<dbReference type="GO" id="GO:0005524">
    <property type="term" value="F:ATP binding"/>
    <property type="evidence" value="ECO:0007669"/>
    <property type="project" value="InterPro"/>
</dbReference>
<evidence type="ECO:0000256" key="4">
    <source>
        <dbReference type="ARBA" id="ARBA00022692"/>
    </source>
</evidence>
<evidence type="ECO:0000256" key="5">
    <source>
        <dbReference type="ARBA" id="ARBA00022989"/>
    </source>
</evidence>
<evidence type="ECO:0000256" key="6">
    <source>
        <dbReference type="ARBA" id="ARBA00023136"/>
    </source>
</evidence>
<dbReference type="InterPro" id="IPR003439">
    <property type="entry name" value="ABC_transporter-like_ATP-bd"/>
</dbReference>
<keyword evidence="6" id="KW-0472">Membrane</keyword>
<keyword evidence="8" id="KW-1185">Reference proteome</keyword>
<dbReference type="WBParaSite" id="L893_g3367.t1">
    <property type="protein sequence ID" value="L893_g3367.t1"/>
    <property type="gene ID" value="L893_g3367"/>
</dbReference>
<dbReference type="PANTHER" id="PTHR48041">
    <property type="entry name" value="ABC TRANSPORTER G FAMILY MEMBER 28"/>
    <property type="match status" value="1"/>
</dbReference>
<keyword evidence="3" id="KW-0813">Transport</keyword>